<evidence type="ECO:0000313" key="2">
    <source>
        <dbReference type="Proteomes" id="UP000074914"/>
    </source>
</evidence>
<gene>
    <name evidence="1" type="ORF">CPter291_2040</name>
</gene>
<evidence type="ECO:0000313" key="1">
    <source>
        <dbReference type="EMBL" id="AMP14304.1"/>
    </source>
</evidence>
<name>A0ABN4MC82_9BURK</name>
<proteinExistence type="predicted"/>
<protein>
    <submittedName>
        <fullName evidence="1">Uncharacterized protein</fullName>
    </submittedName>
</protein>
<keyword evidence="2" id="KW-1185">Reference proteome</keyword>
<organism evidence="1 2">
    <name type="scientific">Collimonas pratensis</name>
    <dbReference type="NCBI Taxonomy" id="279113"/>
    <lineage>
        <taxon>Bacteria</taxon>
        <taxon>Pseudomonadati</taxon>
        <taxon>Pseudomonadota</taxon>
        <taxon>Betaproteobacteria</taxon>
        <taxon>Burkholderiales</taxon>
        <taxon>Oxalobacteraceae</taxon>
        <taxon>Collimonas</taxon>
    </lineage>
</organism>
<reference evidence="1 2" key="1">
    <citation type="submission" date="2015-11" db="EMBL/GenBank/DDBJ databases">
        <title>Exploring the genomic traits of fungus-feeding bacterial genus Collimonas.</title>
        <authorList>
            <person name="Song C."/>
            <person name="Schmidt R."/>
            <person name="de Jager V."/>
            <person name="Krzyzanowska D."/>
            <person name="Jongedijk E."/>
            <person name="Cankar K."/>
            <person name="Beekwilder J."/>
            <person name="van Veen A."/>
            <person name="de Boer W."/>
            <person name="van Veen J.A."/>
            <person name="Garbeva P."/>
        </authorList>
    </citation>
    <scope>NUCLEOTIDE SEQUENCE [LARGE SCALE GENOMIC DNA]</scope>
    <source>
        <strain evidence="1 2">Ter291</strain>
    </source>
</reference>
<accession>A0ABN4MC82</accession>
<sequence>MAMPHALRCMIHGNPNTLYQQADRHHRLWFFGKKIID</sequence>
<dbReference type="EMBL" id="CP013236">
    <property type="protein sequence ID" value="AMP14304.1"/>
    <property type="molecule type" value="Genomic_DNA"/>
</dbReference>
<dbReference type="Proteomes" id="UP000074914">
    <property type="component" value="Chromosome"/>
</dbReference>